<evidence type="ECO:0000256" key="2">
    <source>
        <dbReference type="ARBA" id="ARBA00023015"/>
    </source>
</evidence>
<evidence type="ECO:0000256" key="1">
    <source>
        <dbReference type="ARBA" id="ARBA00010641"/>
    </source>
</evidence>
<dbReference type="InterPro" id="IPR013325">
    <property type="entry name" value="RNA_pol_sigma_r2"/>
</dbReference>
<dbReference type="GO" id="GO:0016987">
    <property type="term" value="F:sigma factor activity"/>
    <property type="evidence" value="ECO:0007669"/>
    <property type="project" value="UniProtKB-KW"/>
</dbReference>
<dbReference type="InterPro" id="IPR014284">
    <property type="entry name" value="RNA_pol_sigma-70_dom"/>
</dbReference>
<dbReference type="Gene3D" id="1.10.10.10">
    <property type="entry name" value="Winged helix-like DNA-binding domain superfamily/Winged helix DNA-binding domain"/>
    <property type="match status" value="1"/>
</dbReference>
<dbReference type="InterPro" id="IPR036388">
    <property type="entry name" value="WH-like_DNA-bd_sf"/>
</dbReference>
<proteinExistence type="inferred from homology"/>
<dbReference type="PANTHER" id="PTHR43133">
    <property type="entry name" value="RNA POLYMERASE ECF-TYPE SIGMA FACTO"/>
    <property type="match status" value="1"/>
</dbReference>
<keyword evidence="9" id="KW-1185">Reference proteome</keyword>
<evidence type="ECO:0000259" key="7">
    <source>
        <dbReference type="Pfam" id="PF08281"/>
    </source>
</evidence>
<dbReference type="Pfam" id="PF08281">
    <property type="entry name" value="Sigma70_r4_2"/>
    <property type="match status" value="1"/>
</dbReference>
<keyword evidence="3" id="KW-0731">Sigma factor</keyword>
<evidence type="ECO:0000256" key="4">
    <source>
        <dbReference type="ARBA" id="ARBA00023125"/>
    </source>
</evidence>
<evidence type="ECO:0000313" key="9">
    <source>
        <dbReference type="Proteomes" id="UP000295345"/>
    </source>
</evidence>
<dbReference type="InterPro" id="IPR013324">
    <property type="entry name" value="RNA_pol_sigma_r3/r4-like"/>
</dbReference>
<dbReference type="SUPFAM" id="SSF88946">
    <property type="entry name" value="Sigma2 domain of RNA polymerase sigma factors"/>
    <property type="match status" value="1"/>
</dbReference>
<name>A0A4R4SIR5_9ACTN</name>
<evidence type="ECO:0000256" key="5">
    <source>
        <dbReference type="ARBA" id="ARBA00023163"/>
    </source>
</evidence>
<dbReference type="GO" id="GO:0003677">
    <property type="term" value="F:DNA binding"/>
    <property type="evidence" value="ECO:0007669"/>
    <property type="project" value="UniProtKB-KW"/>
</dbReference>
<sequence length="174" mass="19292">MLAVRAGEGDEEAFEILVRRHGPVLLRLASRLLGDHAEAEDAVQESFVNAWRRLPEFRGEAAFLTWMYRIVTNRCLNQLRARRPTTGLDAVPEPVAPEYQASPVRAAESTAAAAALSDALAGLSAEQRACWVLRELHGLSYEDIADAVGISHPAVRGRIHRARRQLMEVMGAWR</sequence>
<comment type="similarity">
    <text evidence="1">Belongs to the sigma-70 factor family. ECF subfamily.</text>
</comment>
<feature type="domain" description="RNA polymerase sigma-70 region 2" evidence="6">
    <location>
        <begin position="17"/>
        <end position="83"/>
    </location>
</feature>
<reference evidence="8 9" key="1">
    <citation type="submission" date="2019-03" db="EMBL/GenBank/DDBJ databases">
        <title>Draft genome sequences of novel Actinobacteria.</title>
        <authorList>
            <person name="Sahin N."/>
            <person name="Ay H."/>
            <person name="Saygin H."/>
        </authorList>
    </citation>
    <scope>NUCLEOTIDE SEQUENCE [LARGE SCALE GENOMIC DNA]</scope>
    <source>
        <strain evidence="8 9">DSM 41900</strain>
    </source>
</reference>
<dbReference type="InterPro" id="IPR007627">
    <property type="entry name" value="RNA_pol_sigma70_r2"/>
</dbReference>
<feature type="domain" description="RNA polymerase sigma factor 70 region 4 type 2" evidence="7">
    <location>
        <begin position="115"/>
        <end position="166"/>
    </location>
</feature>
<dbReference type="Pfam" id="PF04542">
    <property type="entry name" value="Sigma70_r2"/>
    <property type="match status" value="1"/>
</dbReference>
<dbReference type="NCBIfam" id="TIGR02937">
    <property type="entry name" value="sigma70-ECF"/>
    <property type="match status" value="1"/>
</dbReference>
<gene>
    <name evidence="8" type="ORF">E1283_32375</name>
</gene>
<evidence type="ECO:0000259" key="6">
    <source>
        <dbReference type="Pfam" id="PF04542"/>
    </source>
</evidence>
<dbReference type="Gene3D" id="1.10.1740.10">
    <property type="match status" value="1"/>
</dbReference>
<dbReference type="Proteomes" id="UP000295345">
    <property type="component" value="Unassembled WGS sequence"/>
</dbReference>
<dbReference type="EMBL" id="SMKI01000558">
    <property type="protein sequence ID" value="TDC63450.1"/>
    <property type="molecule type" value="Genomic_DNA"/>
</dbReference>
<evidence type="ECO:0000313" key="8">
    <source>
        <dbReference type="EMBL" id="TDC63450.1"/>
    </source>
</evidence>
<keyword evidence="5" id="KW-0804">Transcription</keyword>
<dbReference type="GO" id="GO:0006352">
    <property type="term" value="P:DNA-templated transcription initiation"/>
    <property type="evidence" value="ECO:0007669"/>
    <property type="project" value="InterPro"/>
</dbReference>
<comment type="caution">
    <text evidence="8">The sequence shown here is derived from an EMBL/GenBank/DDBJ whole genome shotgun (WGS) entry which is preliminary data.</text>
</comment>
<dbReference type="AlphaFoldDB" id="A0A4R4SIR5"/>
<evidence type="ECO:0000256" key="3">
    <source>
        <dbReference type="ARBA" id="ARBA00023082"/>
    </source>
</evidence>
<accession>A0A4R4SIR5</accession>
<dbReference type="CDD" id="cd06171">
    <property type="entry name" value="Sigma70_r4"/>
    <property type="match status" value="1"/>
</dbReference>
<dbReference type="SUPFAM" id="SSF88659">
    <property type="entry name" value="Sigma3 and sigma4 domains of RNA polymerase sigma factors"/>
    <property type="match status" value="1"/>
</dbReference>
<organism evidence="8 9">
    <name type="scientific">Streptomyces hainanensis</name>
    <dbReference type="NCBI Taxonomy" id="402648"/>
    <lineage>
        <taxon>Bacteria</taxon>
        <taxon>Bacillati</taxon>
        <taxon>Actinomycetota</taxon>
        <taxon>Actinomycetes</taxon>
        <taxon>Kitasatosporales</taxon>
        <taxon>Streptomycetaceae</taxon>
        <taxon>Streptomyces</taxon>
    </lineage>
</organism>
<dbReference type="InterPro" id="IPR013249">
    <property type="entry name" value="RNA_pol_sigma70_r4_t2"/>
</dbReference>
<protein>
    <submittedName>
        <fullName evidence="8">Sigma-70 family RNA polymerase sigma factor</fullName>
    </submittedName>
</protein>
<keyword evidence="4" id="KW-0238">DNA-binding</keyword>
<keyword evidence="2" id="KW-0805">Transcription regulation</keyword>
<dbReference type="OrthoDB" id="5244716at2"/>
<dbReference type="PANTHER" id="PTHR43133:SF8">
    <property type="entry name" value="RNA POLYMERASE SIGMA FACTOR HI_1459-RELATED"/>
    <property type="match status" value="1"/>
</dbReference>
<dbReference type="InterPro" id="IPR039425">
    <property type="entry name" value="RNA_pol_sigma-70-like"/>
</dbReference>